<gene>
    <name evidence="2" type="ORF">AQ490_24985</name>
</gene>
<accession>A0A0T6LRQ1</accession>
<feature type="region of interest" description="Disordered" evidence="1">
    <location>
        <begin position="41"/>
        <end position="64"/>
    </location>
</feature>
<evidence type="ECO:0000313" key="2">
    <source>
        <dbReference type="EMBL" id="KRV48527.1"/>
    </source>
</evidence>
<sequence length="64" mass="6566">MTLAAQVVEGGANGLLAVVGQFPGEGLDVHRRAFGESVDVGGDGRLPGREVGEVPTLPGELVRR</sequence>
<organism evidence="2 3">
    <name type="scientific">Wenjunlia vitaminophila</name>
    <name type="common">Streptomyces vitaminophilus</name>
    <dbReference type="NCBI Taxonomy" id="76728"/>
    <lineage>
        <taxon>Bacteria</taxon>
        <taxon>Bacillati</taxon>
        <taxon>Actinomycetota</taxon>
        <taxon>Actinomycetes</taxon>
        <taxon>Kitasatosporales</taxon>
        <taxon>Streptomycetaceae</taxon>
        <taxon>Wenjunlia</taxon>
    </lineage>
</organism>
<dbReference type="EMBL" id="LLZU01000022">
    <property type="protein sequence ID" value="KRV48527.1"/>
    <property type="molecule type" value="Genomic_DNA"/>
</dbReference>
<proteinExistence type="predicted"/>
<evidence type="ECO:0000313" key="3">
    <source>
        <dbReference type="Proteomes" id="UP000050867"/>
    </source>
</evidence>
<comment type="caution">
    <text evidence="2">The sequence shown here is derived from an EMBL/GenBank/DDBJ whole genome shotgun (WGS) entry which is preliminary data.</text>
</comment>
<protein>
    <submittedName>
        <fullName evidence="2">Uncharacterized protein</fullName>
    </submittedName>
</protein>
<name>A0A0T6LRQ1_WENVI</name>
<reference evidence="2 3" key="1">
    <citation type="submission" date="2015-10" db="EMBL/GenBank/DDBJ databases">
        <title>Draft genome sequence of pyrrolomycin-producing Streptomyces vitaminophilus.</title>
        <authorList>
            <person name="Graham D.E."/>
            <person name="Mahan K.M."/>
            <person name="Klingeman D.M."/>
            <person name="Hettich R.L."/>
            <person name="Parry R.J."/>
        </authorList>
    </citation>
    <scope>NUCLEOTIDE SEQUENCE [LARGE SCALE GENOMIC DNA]</scope>
    <source>
        <strain evidence="2 3">ATCC 31673</strain>
    </source>
</reference>
<keyword evidence="3" id="KW-1185">Reference proteome</keyword>
<dbReference type="Proteomes" id="UP000050867">
    <property type="component" value="Unassembled WGS sequence"/>
</dbReference>
<evidence type="ECO:0000256" key="1">
    <source>
        <dbReference type="SAM" id="MobiDB-lite"/>
    </source>
</evidence>
<dbReference type="AlphaFoldDB" id="A0A0T6LRQ1"/>